<evidence type="ECO:0000313" key="1">
    <source>
        <dbReference type="EMBL" id="MFC4833176.1"/>
    </source>
</evidence>
<evidence type="ECO:0000313" key="2">
    <source>
        <dbReference type="Proteomes" id="UP001595909"/>
    </source>
</evidence>
<name>A0ABV9RG38_9PSEU</name>
<accession>A0ABV9RG38</accession>
<comment type="caution">
    <text evidence="1">The sequence shown here is derived from an EMBL/GenBank/DDBJ whole genome shotgun (WGS) entry which is preliminary data.</text>
</comment>
<dbReference type="EC" id="3.1.3.-" evidence="1"/>
<gene>
    <name evidence="1" type="ORF">ACFPEL_12245</name>
</gene>
<sequence>MQSPRLVASDVDGTLLGEDGELSDRTRAVVGRMLAGGVPLVLATGRPPRWVPRVCDALGVHPLTVAANGAVLYDAATDRVLATETLDVDALAEVLDGLRAAIPGCGIAVERVGDGAFDRRDQQFVSDPTYVHAYPLPDHRQVVPGELLAEPVVKVLARHPTLDSATMATEARRAVGHLVDITYSASGGLLECAVRGVTKATGLARAAAHHGVDAAGVVAFGDMPNDLAMLAWAGHGVAVANAHPDVLRVADEVTASNLEDGVASVLERWF</sequence>
<reference evidence="2" key="1">
    <citation type="journal article" date="2019" name="Int. J. Syst. Evol. Microbiol.">
        <title>The Global Catalogue of Microorganisms (GCM) 10K type strain sequencing project: providing services to taxonomists for standard genome sequencing and annotation.</title>
        <authorList>
            <consortium name="The Broad Institute Genomics Platform"/>
            <consortium name="The Broad Institute Genome Sequencing Center for Infectious Disease"/>
            <person name="Wu L."/>
            <person name="Ma J."/>
        </authorList>
    </citation>
    <scope>NUCLEOTIDE SEQUENCE [LARGE SCALE GENOMIC DNA]</scope>
    <source>
        <strain evidence="2">CCUG 50347</strain>
    </source>
</reference>
<dbReference type="InterPro" id="IPR023214">
    <property type="entry name" value="HAD_sf"/>
</dbReference>
<dbReference type="Gene3D" id="3.30.1240.10">
    <property type="match status" value="1"/>
</dbReference>
<keyword evidence="1" id="KW-0378">Hydrolase</keyword>
<dbReference type="EMBL" id="JBHSIM010000023">
    <property type="protein sequence ID" value="MFC4833176.1"/>
    <property type="molecule type" value="Genomic_DNA"/>
</dbReference>
<dbReference type="RefSeq" id="WP_274187289.1">
    <property type="nucleotide sequence ID" value="NZ_BAABHN010000023.1"/>
</dbReference>
<dbReference type="PANTHER" id="PTHR10000">
    <property type="entry name" value="PHOSPHOSERINE PHOSPHATASE"/>
    <property type="match status" value="1"/>
</dbReference>
<dbReference type="PANTHER" id="PTHR10000:SF8">
    <property type="entry name" value="HAD SUPERFAMILY HYDROLASE-LIKE, TYPE 3"/>
    <property type="match status" value="1"/>
</dbReference>
<keyword evidence="2" id="KW-1185">Reference proteome</keyword>
<protein>
    <submittedName>
        <fullName evidence="1">HAD family hydrolase</fullName>
        <ecNumber evidence="1">3.1.3.-</ecNumber>
    </submittedName>
</protein>
<dbReference type="SUPFAM" id="SSF56784">
    <property type="entry name" value="HAD-like"/>
    <property type="match status" value="1"/>
</dbReference>
<organism evidence="1 2">
    <name type="scientific">Actinomycetospora chibensis</name>
    <dbReference type="NCBI Taxonomy" id="663606"/>
    <lineage>
        <taxon>Bacteria</taxon>
        <taxon>Bacillati</taxon>
        <taxon>Actinomycetota</taxon>
        <taxon>Actinomycetes</taxon>
        <taxon>Pseudonocardiales</taxon>
        <taxon>Pseudonocardiaceae</taxon>
        <taxon>Actinomycetospora</taxon>
    </lineage>
</organism>
<dbReference type="Proteomes" id="UP001595909">
    <property type="component" value="Unassembled WGS sequence"/>
</dbReference>
<dbReference type="InterPro" id="IPR036412">
    <property type="entry name" value="HAD-like_sf"/>
</dbReference>
<proteinExistence type="predicted"/>
<dbReference type="GO" id="GO:0016787">
    <property type="term" value="F:hydrolase activity"/>
    <property type="evidence" value="ECO:0007669"/>
    <property type="project" value="UniProtKB-KW"/>
</dbReference>
<dbReference type="Gene3D" id="3.40.50.1000">
    <property type="entry name" value="HAD superfamily/HAD-like"/>
    <property type="match status" value="1"/>
</dbReference>
<dbReference type="Pfam" id="PF08282">
    <property type="entry name" value="Hydrolase_3"/>
    <property type="match status" value="1"/>
</dbReference>